<dbReference type="AlphaFoldDB" id="A0A9E6N0M6"/>
<evidence type="ECO:0000259" key="1">
    <source>
        <dbReference type="Pfam" id="PF13470"/>
    </source>
</evidence>
<dbReference type="InterPro" id="IPR002716">
    <property type="entry name" value="PIN_dom"/>
</dbReference>
<protein>
    <submittedName>
        <fullName evidence="2">PIN domain-containing protein</fullName>
    </submittedName>
</protein>
<evidence type="ECO:0000313" key="3">
    <source>
        <dbReference type="Proteomes" id="UP000683551"/>
    </source>
</evidence>
<feature type="domain" description="PIN" evidence="1">
    <location>
        <begin position="2"/>
        <end position="42"/>
    </location>
</feature>
<dbReference type="EMBL" id="CP071137">
    <property type="protein sequence ID" value="QWY78642.1"/>
    <property type="molecule type" value="Genomic_DNA"/>
</dbReference>
<evidence type="ECO:0000313" key="2">
    <source>
        <dbReference type="EMBL" id="QWY78642.1"/>
    </source>
</evidence>
<reference evidence="2" key="1">
    <citation type="submission" date="2021-02" db="EMBL/GenBank/DDBJ databases">
        <title>Comparative genomics of Ferrovum myxofaciens strains, predominant extremophile bacteria forming large biofilm stalactites in acid mine ecosystems.</title>
        <authorList>
            <person name="Burkartova K."/>
            <person name="Ridl J."/>
            <person name="Pajer P."/>
            <person name="Falteisek L."/>
        </authorList>
    </citation>
    <scope>NUCLEOTIDE SEQUENCE</scope>
    <source>
        <strain evidence="2">MI1III</strain>
    </source>
</reference>
<name>A0A9E6N0M6_9PROT</name>
<gene>
    <name evidence="2" type="ORF">JZL65_06155</name>
</gene>
<proteinExistence type="predicted"/>
<organism evidence="2 3">
    <name type="scientific">Ferrovum myxofaciens</name>
    <dbReference type="NCBI Taxonomy" id="416213"/>
    <lineage>
        <taxon>Bacteria</taxon>
        <taxon>Pseudomonadati</taxon>
        <taxon>Pseudomonadota</taxon>
        <taxon>Betaproteobacteria</taxon>
        <taxon>Ferrovales</taxon>
        <taxon>Ferrovaceae</taxon>
        <taxon>Ferrovum</taxon>
    </lineage>
</organism>
<dbReference type="Proteomes" id="UP000683551">
    <property type="component" value="Chromosome"/>
</dbReference>
<accession>A0A9E6N0M6</accession>
<sequence length="68" mass="7626">MRAVIDTNILVSALLTPSGVPAQLIAAIRTQALTPVISESIIVLSVKLRRLRRRYKEKVLDLRLKFTV</sequence>
<dbReference type="Pfam" id="PF13470">
    <property type="entry name" value="PIN_3"/>
    <property type="match status" value="1"/>
</dbReference>